<keyword evidence="5" id="KW-1185">Reference proteome</keyword>
<feature type="compositionally biased region" description="Polar residues" evidence="2">
    <location>
        <begin position="441"/>
        <end position="450"/>
    </location>
</feature>
<dbReference type="InterPro" id="IPR036570">
    <property type="entry name" value="HORMA_dom_sf"/>
</dbReference>
<dbReference type="GO" id="GO:0000407">
    <property type="term" value="C:phagophore assembly site"/>
    <property type="evidence" value="ECO:0007669"/>
    <property type="project" value="TreeGrafter"/>
</dbReference>
<dbReference type="GO" id="GO:1990316">
    <property type="term" value="C:Atg1/ULK1 kinase complex"/>
    <property type="evidence" value="ECO:0007669"/>
    <property type="project" value="InterPro"/>
</dbReference>
<dbReference type="AlphaFoldDB" id="A0A0G4ES87"/>
<reference evidence="4 5" key="1">
    <citation type="submission" date="2014-11" db="EMBL/GenBank/DDBJ databases">
        <authorList>
            <person name="Zhu J."/>
            <person name="Qi W."/>
            <person name="Song R."/>
        </authorList>
    </citation>
    <scope>NUCLEOTIDE SEQUENCE [LARGE SCALE GENOMIC DNA]</scope>
</reference>
<evidence type="ECO:0000313" key="5">
    <source>
        <dbReference type="Proteomes" id="UP000041254"/>
    </source>
</evidence>
<keyword evidence="1" id="KW-0072">Autophagy</keyword>
<feature type="compositionally biased region" description="Pro residues" evidence="2">
    <location>
        <begin position="643"/>
        <end position="657"/>
    </location>
</feature>
<feature type="compositionally biased region" description="Basic residues" evidence="2">
    <location>
        <begin position="265"/>
        <end position="283"/>
    </location>
</feature>
<dbReference type="Pfam" id="PF10033">
    <property type="entry name" value="ATG13"/>
    <property type="match status" value="1"/>
</dbReference>
<dbReference type="GO" id="GO:0034497">
    <property type="term" value="P:protein localization to phagophore assembly site"/>
    <property type="evidence" value="ECO:0007669"/>
    <property type="project" value="TreeGrafter"/>
</dbReference>
<feature type="compositionally biased region" description="Low complexity" evidence="2">
    <location>
        <begin position="387"/>
        <end position="401"/>
    </location>
</feature>
<dbReference type="GO" id="GO:0034727">
    <property type="term" value="P:piecemeal microautophagy of the nucleus"/>
    <property type="evidence" value="ECO:0007669"/>
    <property type="project" value="TreeGrafter"/>
</dbReference>
<dbReference type="InterPro" id="IPR018731">
    <property type="entry name" value="Atg13_N"/>
</dbReference>
<feature type="compositionally biased region" description="Low complexity" evidence="2">
    <location>
        <begin position="531"/>
        <end position="542"/>
    </location>
</feature>
<sequence>MSVPRKQVEGWLAEFLIKASEVILQARVIPLKTSSHPRHMSTLFQLRLAEWFDVRQEVARGIRGYHFDRPFTFSVEIYLNKTDADGRPGDQLLVERWTFKFHPNTLAEKYSDRLYNKLCLGLRTLLCFTRLLPAYHCYVDAQRGAHATSRAPGRKDGMATARLSHRVHFRDINALANYNCKEVTSSDFLNLPCSFGVLSVGVSHRLELPFPQKPLTEDAAASAFGYVDNYEVEEGYVTCNPPTHQPRGQSPSISLSPRPALGASSHHHHQHHHQHRSWGHHHHQQAERGWTMNVLTGEGRRHKSGSDDGDVPPLPSGPSDSSTGNMMAAGTPPFAQPRHLHHRPTGISPSSGPGVAPMSISPRDHGLLGRGNTPPNVTLPPPLLRDTSQTPTPTPSSAHTPWGTTQHMRTSPRVGTKASDYSPGRGEGLPPRPHTPHSRGSAPQTPTSRQGSGGYGQGVFGPLGTPPLGYQSRTTSRDCPSPVLGVSPTSEMLPSPRPDEGFGDLWMASHPAVRKQSSASLMSVGRMSRKSSGSGACSATGAGSEGGHPVIFDDGEEEGEIFMLDQDKGEEEAFEDDEDSHVLASMIGQLGEGAGAFVIKKDDTSDWPPTAPLNLPSPAPASPSSSPPTPFSPLLQRLGFRPSPSPAPSPTPIPPSTWPWGRLVSRGSSDRRSIDRERLSRPVLHLLEVLCRAVEEGSNRGVPVDGRKVSDAAMRAVQYGGTNEGGVVQQVLNQSGGGRWQGGRMLVTLDLPGATQLLQDLRTSLYGYVHHQSVSKSSTPPASMRGLPAHPHPGSMFESCMDSSGDEKMIDEDSKTKRDRFLASVGDLMRHCQQPRPLAIAQQTIPVRELFRRLEHFEKLGEKIRSRPRDTF</sequence>
<feature type="region of interest" description="Disordered" evidence="2">
    <location>
        <begin position="600"/>
        <end position="675"/>
    </location>
</feature>
<evidence type="ECO:0000259" key="3">
    <source>
        <dbReference type="Pfam" id="PF10033"/>
    </source>
</evidence>
<organism evidence="4 5">
    <name type="scientific">Vitrella brassicaformis (strain CCMP3155)</name>
    <dbReference type="NCBI Taxonomy" id="1169540"/>
    <lineage>
        <taxon>Eukaryota</taxon>
        <taxon>Sar</taxon>
        <taxon>Alveolata</taxon>
        <taxon>Colpodellida</taxon>
        <taxon>Vitrellaceae</taxon>
        <taxon>Vitrella</taxon>
    </lineage>
</organism>
<feature type="compositionally biased region" description="Gly residues" evidence="2">
    <location>
        <begin position="451"/>
        <end position="461"/>
    </location>
</feature>
<feature type="region of interest" description="Disordered" evidence="2">
    <location>
        <begin position="237"/>
        <end position="500"/>
    </location>
</feature>
<dbReference type="InterPro" id="IPR040182">
    <property type="entry name" value="ATG13"/>
</dbReference>
<dbReference type="PANTHER" id="PTHR13430:SF4">
    <property type="entry name" value="AUTOPHAGY-RELATED PROTEIN 13"/>
    <property type="match status" value="1"/>
</dbReference>
<dbReference type="GO" id="GO:0005829">
    <property type="term" value="C:cytosol"/>
    <property type="evidence" value="ECO:0007669"/>
    <property type="project" value="TreeGrafter"/>
</dbReference>
<feature type="compositionally biased region" description="Pro residues" evidence="2">
    <location>
        <begin position="609"/>
        <end position="631"/>
    </location>
</feature>
<evidence type="ECO:0000313" key="4">
    <source>
        <dbReference type="EMBL" id="CEM00772.1"/>
    </source>
</evidence>
<feature type="region of interest" description="Disordered" evidence="2">
    <location>
        <begin position="530"/>
        <end position="550"/>
    </location>
</feature>
<feature type="domain" description="Autophagy-related protein 13 N-terminal" evidence="3">
    <location>
        <begin position="86"/>
        <end position="208"/>
    </location>
</feature>
<gene>
    <name evidence="4" type="ORF">Vbra_2092</name>
</gene>
<proteinExistence type="predicted"/>
<feature type="compositionally biased region" description="Polar residues" evidence="2">
    <location>
        <begin position="240"/>
        <end position="255"/>
    </location>
</feature>
<protein>
    <recommendedName>
        <fullName evidence="3">Autophagy-related protein 13 N-terminal domain-containing protein</fullName>
    </recommendedName>
</protein>
<dbReference type="Proteomes" id="UP000041254">
    <property type="component" value="Unassembled WGS sequence"/>
</dbReference>
<dbReference type="GO" id="GO:0000423">
    <property type="term" value="P:mitophagy"/>
    <property type="evidence" value="ECO:0007669"/>
    <property type="project" value="TreeGrafter"/>
</dbReference>
<dbReference type="InParanoid" id="A0A0G4ES87"/>
<name>A0A0G4ES87_VITBC</name>
<accession>A0A0G4ES87</accession>
<evidence type="ECO:0000256" key="1">
    <source>
        <dbReference type="ARBA" id="ARBA00023006"/>
    </source>
</evidence>
<evidence type="ECO:0000256" key="2">
    <source>
        <dbReference type="SAM" id="MobiDB-lite"/>
    </source>
</evidence>
<dbReference type="EMBL" id="CDMY01000299">
    <property type="protein sequence ID" value="CEM00772.1"/>
    <property type="molecule type" value="Genomic_DNA"/>
</dbReference>
<dbReference type="OrthoDB" id="70161at2759"/>
<dbReference type="VEuPathDB" id="CryptoDB:Vbra_2092"/>
<dbReference type="STRING" id="1169540.A0A0G4ES87"/>
<dbReference type="PANTHER" id="PTHR13430">
    <property type="match status" value="1"/>
</dbReference>
<dbReference type="Gene3D" id="3.30.900.10">
    <property type="entry name" value="HORMA domain"/>
    <property type="match status" value="1"/>
</dbReference>